<feature type="transmembrane region" description="Helical" evidence="15">
    <location>
        <begin position="185"/>
        <end position="206"/>
    </location>
</feature>
<evidence type="ECO:0000256" key="15">
    <source>
        <dbReference type="SAM" id="Phobius"/>
    </source>
</evidence>
<keyword evidence="12 15" id="KW-0472">Membrane</keyword>
<evidence type="ECO:0000256" key="1">
    <source>
        <dbReference type="ARBA" id="ARBA00001593"/>
    </source>
</evidence>
<comment type="subcellular location">
    <subcellularLocation>
        <location evidence="3">Membrane</location>
        <topology evidence="3">Multi-pass membrane protein</topology>
    </subcellularLocation>
</comment>
<feature type="transmembrane region" description="Helical" evidence="15">
    <location>
        <begin position="129"/>
        <end position="147"/>
    </location>
</feature>
<comment type="catalytic activity">
    <reaction evidence="1">
        <text>ATP = 3',5'-cyclic AMP + diphosphate</text>
        <dbReference type="Rhea" id="RHEA:15389"/>
        <dbReference type="ChEBI" id="CHEBI:30616"/>
        <dbReference type="ChEBI" id="CHEBI:33019"/>
        <dbReference type="ChEBI" id="CHEBI:58165"/>
        <dbReference type="EC" id="4.6.1.1"/>
    </reaction>
</comment>
<evidence type="ECO:0000256" key="3">
    <source>
        <dbReference type="ARBA" id="ARBA00004141"/>
    </source>
</evidence>
<evidence type="ECO:0000256" key="13">
    <source>
        <dbReference type="ARBA" id="ARBA00023239"/>
    </source>
</evidence>
<dbReference type="SMART" id="SM00044">
    <property type="entry name" value="CYCc"/>
    <property type="match status" value="1"/>
</dbReference>
<keyword evidence="10 15" id="KW-1133">Transmembrane helix</keyword>
<dbReference type="GO" id="GO:0005524">
    <property type="term" value="F:ATP binding"/>
    <property type="evidence" value="ECO:0007669"/>
    <property type="project" value="UniProtKB-KW"/>
</dbReference>
<evidence type="ECO:0000313" key="17">
    <source>
        <dbReference type="EMBL" id="KAK9747480.1"/>
    </source>
</evidence>
<accession>A0AAW1MQJ4</accession>
<dbReference type="InterPro" id="IPR029787">
    <property type="entry name" value="Nucleotide_cyclase"/>
</dbReference>
<dbReference type="AlphaFoldDB" id="A0AAW1MQJ4"/>
<feature type="transmembrane region" description="Helical" evidence="15">
    <location>
        <begin position="98"/>
        <end position="122"/>
    </location>
</feature>
<evidence type="ECO:0000313" key="18">
    <source>
        <dbReference type="Proteomes" id="UP001458880"/>
    </source>
</evidence>
<proteinExistence type="inferred from homology"/>
<dbReference type="PANTHER" id="PTHR45627">
    <property type="entry name" value="ADENYLATE CYCLASE TYPE 1"/>
    <property type="match status" value="1"/>
</dbReference>
<dbReference type="EC" id="4.6.1.1" evidence="4"/>
<keyword evidence="11" id="KW-0115">cAMP biosynthesis</keyword>
<evidence type="ECO:0000256" key="10">
    <source>
        <dbReference type="ARBA" id="ARBA00022989"/>
    </source>
</evidence>
<keyword evidence="5 15" id="KW-0812">Transmembrane</keyword>
<dbReference type="InterPro" id="IPR032628">
    <property type="entry name" value="AC_N"/>
</dbReference>
<evidence type="ECO:0000259" key="16">
    <source>
        <dbReference type="PROSITE" id="PS50125"/>
    </source>
</evidence>
<feature type="transmembrane region" description="Helical" evidence="15">
    <location>
        <begin position="212"/>
        <end position="234"/>
    </location>
</feature>
<feature type="transmembrane region" description="Helical" evidence="15">
    <location>
        <begin position="44"/>
        <end position="66"/>
    </location>
</feature>
<feature type="transmembrane region" description="Helical" evidence="15">
    <location>
        <begin position="73"/>
        <end position="92"/>
    </location>
</feature>
<evidence type="ECO:0000256" key="12">
    <source>
        <dbReference type="ARBA" id="ARBA00023136"/>
    </source>
</evidence>
<keyword evidence="18" id="KW-1185">Reference proteome</keyword>
<dbReference type="GO" id="GO:0007189">
    <property type="term" value="P:adenylate cyclase-activating G protein-coupled receptor signaling pathway"/>
    <property type="evidence" value="ECO:0007669"/>
    <property type="project" value="TreeGrafter"/>
</dbReference>
<comment type="cofactor">
    <cofactor evidence="2">
        <name>Mg(2+)</name>
        <dbReference type="ChEBI" id="CHEBI:18420"/>
    </cofactor>
</comment>
<feature type="transmembrane region" description="Helical" evidence="15">
    <location>
        <begin position="153"/>
        <end position="173"/>
    </location>
</feature>
<keyword evidence="9" id="KW-0460">Magnesium</keyword>
<gene>
    <name evidence="17" type="ORF">QE152_g5228</name>
</gene>
<dbReference type="CDD" id="cd07302">
    <property type="entry name" value="CHD"/>
    <property type="match status" value="1"/>
</dbReference>
<dbReference type="EMBL" id="JASPKY010000030">
    <property type="protein sequence ID" value="KAK9747480.1"/>
    <property type="molecule type" value="Genomic_DNA"/>
</dbReference>
<evidence type="ECO:0000256" key="4">
    <source>
        <dbReference type="ARBA" id="ARBA00012201"/>
    </source>
</evidence>
<feature type="domain" description="Guanylate cyclase" evidence="16">
    <location>
        <begin position="306"/>
        <end position="433"/>
    </location>
</feature>
<evidence type="ECO:0000256" key="9">
    <source>
        <dbReference type="ARBA" id="ARBA00022842"/>
    </source>
</evidence>
<dbReference type="GO" id="GO:0004016">
    <property type="term" value="F:adenylate cyclase activity"/>
    <property type="evidence" value="ECO:0007669"/>
    <property type="project" value="UniProtKB-EC"/>
</dbReference>
<evidence type="ECO:0000256" key="8">
    <source>
        <dbReference type="ARBA" id="ARBA00022840"/>
    </source>
</evidence>
<dbReference type="Gene3D" id="3.30.70.1230">
    <property type="entry name" value="Nucleotide cyclase"/>
    <property type="match status" value="1"/>
</dbReference>
<dbReference type="PANTHER" id="PTHR45627:SF26">
    <property type="entry name" value="ADENYLATE CYCLASE TYPE 1"/>
    <property type="match status" value="1"/>
</dbReference>
<dbReference type="Pfam" id="PF16214">
    <property type="entry name" value="AC_N"/>
    <property type="match status" value="2"/>
</dbReference>
<evidence type="ECO:0000256" key="2">
    <source>
        <dbReference type="ARBA" id="ARBA00001946"/>
    </source>
</evidence>
<dbReference type="InterPro" id="IPR018297">
    <property type="entry name" value="A/G_cyclase_CS"/>
</dbReference>
<dbReference type="GO" id="GO:0005886">
    <property type="term" value="C:plasma membrane"/>
    <property type="evidence" value="ECO:0007669"/>
    <property type="project" value="TreeGrafter"/>
</dbReference>
<evidence type="ECO:0000256" key="6">
    <source>
        <dbReference type="ARBA" id="ARBA00022723"/>
    </source>
</evidence>
<dbReference type="GO" id="GO:0046872">
    <property type="term" value="F:metal ion binding"/>
    <property type="evidence" value="ECO:0007669"/>
    <property type="project" value="UniProtKB-KW"/>
</dbReference>
<dbReference type="SUPFAM" id="SSF55073">
    <property type="entry name" value="Nucleotide cyclase"/>
    <property type="match status" value="1"/>
</dbReference>
<dbReference type="GO" id="GO:0035556">
    <property type="term" value="P:intracellular signal transduction"/>
    <property type="evidence" value="ECO:0007669"/>
    <property type="project" value="InterPro"/>
</dbReference>
<evidence type="ECO:0000256" key="7">
    <source>
        <dbReference type="ARBA" id="ARBA00022741"/>
    </source>
</evidence>
<sequence length="444" mass="50005">MDHSVKAMTSPRMLSRFLNPHRFENDELEMLYQRYICKLQHSSVTAVVALFVLLTLVLANLGLVYIQAPTPQVVYSFTHCVLFALLLGFLHTRFMQDAYLLWVCYVVLFFLVTFCGLALPVYPSSPGKVAAEGTWHIVFVVFLAYAMMPLKTWIAAVFGLLLCSAHIIITTFLAKDFALMPLKTWIAAVFGLLLCSAHIIITTFLAKDFAYLFWQQLSANLIVFSCANIVGIFMHNLMEHAQRKAFLDTRNCIAARLEMEDENEKLERLLLSVLPQHVAMEMKNDIISPVEGQFHKIYIQKHENVSILFADIVGFTVLASQCTAQELVRLLNELFGRFDQLANENHCLRIKILGDCYYCVSGLPEPRSDHAHCTVEMGLDMIDAIASVVEATDVQLNMRVGIHSGRVLCGVLGLRKWQYDVWSNDVTLANNMEAGGEHSAACLV</sequence>
<comment type="similarity">
    <text evidence="14">Belongs to the adenylyl cyclase class-4/guanylyl cyclase family.</text>
</comment>
<dbReference type="PROSITE" id="PS00452">
    <property type="entry name" value="GUANYLATE_CYCLASE_1"/>
    <property type="match status" value="1"/>
</dbReference>
<keyword evidence="13 14" id="KW-0456">Lyase</keyword>
<dbReference type="Pfam" id="PF00211">
    <property type="entry name" value="Guanylate_cyc"/>
    <property type="match status" value="1"/>
</dbReference>
<protein>
    <recommendedName>
        <fullName evidence="4">adenylate cyclase</fullName>
        <ecNumber evidence="4">4.6.1.1</ecNumber>
    </recommendedName>
</protein>
<name>A0AAW1MQJ4_POPJA</name>
<reference evidence="17 18" key="1">
    <citation type="journal article" date="2024" name="BMC Genomics">
        <title>De novo assembly and annotation of Popillia japonica's genome with initial clues to its potential as an invasive pest.</title>
        <authorList>
            <person name="Cucini C."/>
            <person name="Boschi S."/>
            <person name="Funari R."/>
            <person name="Cardaioli E."/>
            <person name="Iannotti N."/>
            <person name="Marturano G."/>
            <person name="Paoli F."/>
            <person name="Bruttini M."/>
            <person name="Carapelli A."/>
            <person name="Frati F."/>
            <person name="Nardi F."/>
        </authorList>
    </citation>
    <scope>NUCLEOTIDE SEQUENCE [LARGE SCALE GENOMIC DNA]</scope>
    <source>
        <strain evidence="17">DMR45628</strain>
    </source>
</reference>
<dbReference type="PROSITE" id="PS50125">
    <property type="entry name" value="GUANYLATE_CYCLASE_2"/>
    <property type="match status" value="1"/>
</dbReference>
<organism evidence="17 18">
    <name type="scientific">Popillia japonica</name>
    <name type="common">Japanese beetle</name>
    <dbReference type="NCBI Taxonomy" id="7064"/>
    <lineage>
        <taxon>Eukaryota</taxon>
        <taxon>Metazoa</taxon>
        <taxon>Ecdysozoa</taxon>
        <taxon>Arthropoda</taxon>
        <taxon>Hexapoda</taxon>
        <taxon>Insecta</taxon>
        <taxon>Pterygota</taxon>
        <taxon>Neoptera</taxon>
        <taxon>Endopterygota</taxon>
        <taxon>Coleoptera</taxon>
        <taxon>Polyphaga</taxon>
        <taxon>Scarabaeiformia</taxon>
        <taxon>Scarabaeidae</taxon>
        <taxon>Rutelinae</taxon>
        <taxon>Popillia</taxon>
    </lineage>
</organism>
<dbReference type="GO" id="GO:0006171">
    <property type="term" value="P:cAMP biosynthetic process"/>
    <property type="evidence" value="ECO:0007669"/>
    <property type="project" value="UniProtKB-KW"/>
</dbReference>
<keyword evidence="8" id="KW-0067">ATP-binding</keyword>
<dbReference type="InterPro" id="IPR001054">
    <property type="entry name" value="A/G_cyclase"/>
</dbReference>
<comment type="caution">
    <text evidence="17">The sequence shown here is derived from an EMBL/GenBank/DDBJ whole genome shotgun (WGS) entry which is preliminary data.</text>
</comment>
<evidence type="ECO:0000256" key="5">
    <source>
        <dbReference type="ARBA" id="ARBA00022692"/>
    </source>
</evidence>
<keyword evidence="6" id="KW-0479">Metal-binding</keyword>
<keyword evidence="7" id="KW-0547">Nucleotide-binding</keyword>
<evidence type="ECO:0000256" key="14">
    <source>
        <dbReference type="RuleBase" id="RU000405"/>
    </source>
</evidence>
<dbReference type="Proteomes" id="UP001458880">
    <property type="component" value="Unassembled WGS sequence"/>
</dbReference>
<evidence type="ECO:0000256" key="11">
    <source>
        <dbReference type="ARBA" id="ARBA00022998"/>
    </source>
</evidence>